<dbReference type="SUPFAM" id="SSF48452">
    <property type="entry name" value="TPR-like"/>
    <property type="match status" value="4"/>
</dbReference>
<feature type="region of interest" description="Disordered" evidence="4">
    <location>
        <begin position="1"/>
        <end position="99"/>
    </location>
</feature>
<evidence type="ECO:0000313" key="5">
    <source>
        <dbReference type="EMBL" id="KAF4030529.1"/>
    </source>
</evidence>
<name>A0A833VVJ1_PHYIN</name>
<dbReference type="Pfam" id="PF13181">
    <property type="entry name" value="TPR_8"/>
    <property type="match status" value="1"/>
</dbReference>
<dbReference type="Pfam" id="PF13432">
    <property type="entry name" value="TPR_16"/>
    <property type="match status" value="3"/>
</dbReference>
<proteinExistence type="predicted"/>
<dbReference type="SMART" id="SM00028">
    <property type="entry name" value="TPR"/>
    <property type="match status" value="19"/>
</dbReference>
<feature type="compositionally biased region" description="Polar residues" evidence="4">
    <location>
        <begin position="376"/>
        <end position="390"/>
    </location>
</feature>
<evidence type="ECO:0000256" key="3">
    <source>
        <dbReference type="PROSITE-ProRule" id="PRU00339"/>
    </source>
</evidence>
<dbReference type="Proteomes" id="UP000602510">
    <property type="component" value="Unassembled WGS sequence"/>
</dbReference>
<feature type="repeat" description="TPR" evidence="3">
    <location>
        <begin position="1692"/>
        <end position="1725"/>
    </location>
</feature>
<feature type="region of interest" description="Disordered" evidence="4">
    <location>
        <begin position="441"/>
        <end position="489"/>
    </location>
</feature>
<feature type="compositionally biased region" description="Polar residues" evidence="4">
    <location>
        <begin position="397"/>
        <end position="416"/>
    </location>
</feature>
<protein>
    <submittedName>
        <fullName evidence="5">Tetratricopeptide repeat</fullName>
    </submittedName>
</protein>
<dbReference type="InterPro" id="IPR050498">
    <property type="entry name" value="Ycf3"/>
</dbReference>
<dbReference type="PANTHER" id="PTHR44858:SF18">
    <property type="entry name" value="TETRATRICOPEPTIDE REPEAT (TPR) PROTEIN"/>
    <property type="match status" value="1"/>
</dbReference>
<evidence type="ECO:0000256" key="4">
    <source>
        <dbReference type="SAM" id="MobiDB-lite"/>
    </source>
</evidence>
<feature type="repeat" description="TPR" evidence="3">
    <location>
        <begin position="1325"/>
        <end position="1358"/>
    </location>
</feature>
<feature type="region of interest" description="Disordered" evidence="4">
    <location>
        <begin position="146"/>
        <end position="217"/>
    </location>
</feature>
<keyword evidence="2 3" id="KW-0802">TPR repeat</keyword>
<feature type="repeat" description="TPR" evidence="3">
    <location>
        <begin position="1167"/>
        <end position="1200"/>
    </location>
</feature>
<feature type="compositionally biased region" description="Basic and acidic residues" evidence="4">
    <location>
        <begin position="41"/>
        <end position="53"/>
    </location>
</feature>
<dbReference type="PROSITE" id="PS50005">
    <property type="entry name" value="TPR"/>
    <property type="match status" value="4"/>
</dbReference>
<dbReference type="InterPro" id="IPR019734">
    <property type="entry name" value="TPR_rpt"/>
</dbReference>
<evidence type="ECO:0000256" key="1">
    <source>
        <dbReference type="ARBA" id="ARBA00022737"/>
    </source>
</evidence>
<evidence type="ECO:0000313" key="6">
    <source>
        <dbReference type="Proteomes" id="UP000602510"/>
    </source>
</evidence>
<reference evidence="5" key="1">
    <citation type="submission" date="2020-04" db="EMBL/GenBank/DDBJ databases">
        <title>Hybrid Assembly of Korean Phytophthora infestans isolates.</title>
        <authorList>
            <person name="Prokchorchik M."/>
            <person name="Lee Y."/>
            <person name="Seo J."/>
            <person name="Cho J.-H."/>
            <person name="Park Y.-E."/>
            <person name="Jang D.-C."/>
            <person name="Im J.-S."/>
            <person name="Choi J.-G."/>
            <person name="Park H.-J."/>
            <person name="Lee G.-B."/>
            <person name="Lee Y.-G."/>
            <person name="Hong S.-Y."/>
            <person name="Cho K."/>
            <person name="Sohn K.H."/>
        </authorList>
    </citation>
    <scope>NUCLEOTIDE SEQUENCE</scope>
    <source>
        <strain evidence="5">KR_1_A1</strain>
    </source>
</reference>
<organism evidence="5 6">
    <name type="scientific">Phytophthora infestans</name>
    <name type="common">Potato late blight agent</name>
    <name type="synonym">Botrytis infestans</name>
    <dbReference type="NCBI Taxonomy" id="4787"/>
    <lineage>
        <taxon>Eukaryota</taxon>
        <taxon>Sar</taxon>
        <taxon>Stramenopiles</taxon>
        <taxon>Oomycota</taxon>
        <taxon>Peronosporomycetes</taxon>
        <taxon>Peronosporales</taxon>
        <taxon>Peronosporaceae</taxon>
        <taxon>Phytophthora</taxon>
    </lineage>
</organism>
<feature type="region of interest" description="Disordered" evidence="4">
    <location>
        <begin position="376"/>
        <end position="419"/>
    </location>
</feature>
<gene>
    <name evidence="5" type="ORF">GN244_ATG17660</name>
</gene>
<dbReference type="InterPro" id="IPR011990">
    <property type="entry name" value="TPR-like_helical_dom_sf"/>
</dbReference>
<keyword evidence="6" id="KW-1185">Reference proteome</keyword>
<feature type="repeat" description="TPR" evidence="3">
    <location>
        <begin position="947"/>
        <end position="980"/>
    </location>
</feature>
<feature type="compositionally biased region" description="Polar residues" evidence="4">
    <location>
        <begin position="450"/>
        <end position="460"/>
    </location>
</feature>
<dbReference type="Gene3D" id="1.25.40.10">
    <property type="entry name" value="Tetratricopeptide repeat domain"/>
    <property type="match status" value="9"/>
</dbReference>
<evidence type="ECO:0000256" key="2">
    <source>
        <dbReference type="ARBA" id="ARBA00022803"/>
    </source>
</evidence>
<dbReference type="PANTHER" id="PTHR44858">
    <property type="entry name" value="TETRATRICOPEPTIDE REPEAT PROTEIN 6"/>
    <property type="match status" value="1"/>
</dbReference>
<comment type="caution">
    <text evidence="5">The sequence shown here is derived from an EMBL/GenBank/DDBJ whole genome shotgun (WGS) entry which is preliminary data.</text>
</comment>
<accession>A0A833VVJ1</accession>
<dbReference type="EMBL" id="WSZM01000671">
    <property type="protein sequence ID" value="KAF4030529.1"/>
    <property type="molecule type" value="Genomic_DNA"/>
</dbReference>
<feature type="region of interest" description="Disordered" evidence="4">
    <location>
        <begin position="275"/>
        <end position="296"/>
    </location>
</feature>
<sequence length="1829" mass="202384">MDPELKRRPLLFDVRPAQHRPPLGVITQNESDKLQRKHRRQHEDVSENERCPEEDTSSSDGSVLPAGALPALFSPRPVKKSYIPTPSNTPKYFRWKPKPMTPMKPQRVFQLDKSLTPYAVVPSPSAQRRQSNWKVVADMQVPDVATTSKAVSAPDDESEVAPWGGDNVPAAELSATPESSQYLFDGPVTPRPGQTTPTTTKTSSPSVPSQDNSRMGTPIRPLSEISSSCKAANAPSTIAVRLQTPTNLLVSGASVGVTGPHSSVLEVPTRLHPLTPTSAQRETSETEHGRPGNSTSLSTVTEVFVPLEDQSSEAEPELAKWEPVDDTLATPIVIRNAGDKQPEVFTQHVLRGVILRKFLNVSAITRKLRETEQHVLNSPTGGSFGKTSAATPAMKPRQSSLERVTDSVNEDTSGGPSTIIRRLASVDKAISQTAHRMELMSSASNSSQSGQTLTKGTSLRTIGEGKQLIQPAPTKEKLKRQQSNMPGVMEDETSVISVRAKLDPTSAHILRICRHVIAKRAMKSFLRQEMSVITQTEVALRDDAALQRRPNSAMNSRSGANSRSTAIDNRTPIEAMASDLVESLAAYLKEGDQHMTVDELFLKALLAEAEKDWKRAILLASACVVIDREFILAALLRARCCRRLGLWTQAIKDLAHALQLRQEDQRLYLLRACLHSKMGEAENALADVNRALVLHPQYTEALLLRAEIFHRSRAAGAALQDLTSVLALDRSCWRAYYDRATLRLRAIEGDEQSLGYHSEHLRYEELLAAIIQDYVNALHKGCTVVEVVETVGDLTVRLLEFTGDVTVLRQVIQNLTRLLYLLVLDPSGGLRASRTPHNTSGLGTGAGDNYSLSTVDREMLIAAIHAQRGRLYVLSNDKVSALGDFEHAVVMEYHYPVAHFYRGAFATLLLAKDSAAGVVKDGETAAAHHANNMQHLSRCLALDPTIGGAYTVRGALHLRDLRFNNALQDFKAAVATDPTLSEVWLQIALVYLNHYHDSEECIKACTSALANDTGLYRAIYLRAEAYTRQGNTAAALRDYTRLTRSQPSDRWAHLLRGRLQLTLKMARPALYSFVSFVEQVTNDPPLPTDANSIKDSQPKKDALLLCGRAFQLLSRFQNAVHAFELAVAENPTSENLVLLSESLHSLGDTENSLRVSEKVVDTDPSSFKGYARRAQLLVSVGQFARAMVEYDKALSLAPKEGHVYYERGVVQMQLYMRWRVAFQSKFASDTDATQRMSRSPFAPRIPMQDVERDLGPDAVKDETLVRKMMKQYVVGSIADLSKCIRLEPLLADAYVDRAELNVLGEEYDRAFRDLETATERQPKYARAHVSLGVLKCQFAAYAAAIEDFDKAFKLETTSTAEVRAYALFNRGVAYQKLELWSQAEKSYTHSITLFGQGREVAAHRNRAIVRCHLGYFKSALEDLEEVQQCAPDDDELHGALGFALLQLNRYEDAATHFAAYGRLGRDTYVDSGNAYFNLATKSETHLAQTLHAAYLARARRFYLRAVRLQPSNVDIRLNLANCLRKEKAFRAAISQCDVISREQPLNHACLESKALALFQLPGRQEEAITCMDAAIRTCVSSSANLENAFYAFTNGIIHRNALDRKTLRRKGTRRLSTGFTTALTDNNEYMSAAAALLAQMETPAPKVHLTGSNEQILALYMLNRGVMLEKMGKLARARQDYEDSLHFDAFSVHAHVCLGTLSLRENNFEQSATAFQRALELDPLSGVAHLNLGVVCLSCNDLPTALTHFNTAISLLPHCSYAYANKAVALARSGDITGAESHFKNAINELPSRKEFYLARGRIVALQKRLHDAMVDFSTVLFLGYDGKL</sequence>
<feature type="compositionally biased region" description="Low complexity" evidence="4">
    <location>
        <begin position="186"/>
        <end position="210"/>
    </location>
</feature>
<keyword evidence="1" id="KW-0677">Repeat</keyword>